<accession>A0A7U9TM97</accession>
<dbReference type="InterPro" id="IPR051011">
    <property type="entry name" value="Metal_resp_trans_reg"/>
</dbReference>
<dbReference type="GO" id="GO:0003677">
    <property type="term" value="F:DNA binding"/>
    <property type="evidence" value="ECO:0007669"/>
    <property type="project" value="UniProtKB-KW"/>
</dbReference>
<dbReference type="SMART" id="SM00418">
    <property type="entry name" value="HTH_ARSR"/>
    <property type="match status" value="1"/>
</dbReference>
<dbReference type="AlphaFoldDB" id="A0A7U9TM97"/>
<evidence type="ECO:0000313" key="5">
    <source>
        <dbReference type="Proteomes" id="UP000620133"/>
    </source>
</evidence>
<dbReference type="InterPro" id="IPR011991">
    <property type="entry name" value="ArsR-like_HTH"/>
</dbReference>
<dbReference type="InterPro" id="IPR036390">
    <property type="entry name" value="WH_DNA-bd_sf"/>
</dbReference>
<dbReference type="GO" id="GO:0003700">
    <property type="term" value="F:DNA-binding transcription factor activity"/>
    <property type="evidence" value="ECO:0007669"/>
    <property type="project" value="InterPro"/>
</dbReference>
<dbReference type="SUPFAM" id="SSF46785">
    <property type="entry name" value="Winged helix' DNA-binding domain"/>
    <property type="match status" value="1"/>
</dbReference>
<evidence type="ECO:0000256" key="3">
    <source>
        <dbReference type="ARBA" id="ARBA00023163"/>
    </source>
</evidence>
<protein>
    <submittedName>
        <fullName evidence="4">Transcription regulator ArsR</fullName>
    </submittedName>
</protein>
<dbReference type="CDD" id="cd00090">
    <property type="entry name" value="HTH_ARSR"/>
    <property type="match status" value="1"/>
</dbReference>
<gene>
    <name evidence="4" type="ORF">MPAN_003770</name>
</gene>
<dbReference type="PANTHER" id="PTHR43132:SF6">
    <property type="entry name" value="HTH-TYPE TRANSCRIPTIONAL REPRESSOR CZRA"/>
    <property type="match status" value="1"/>
</dbReference>
<dbReference type="PROSITE" id="PS50987">
    <property type="entry name" value="HTH_ARSR_2"/>
    <property type="match status" value="1"/>
</dbReference>
<name>A0A7U9TM97_9MOLU</name>
<dbReference type="Proteomes" id="UP000620133">
    <property type="component" value="Chromosome"/>
</dbReference>
<organism evidence="4 5">
    <name type="scientific">Mariniplasma anaerobium</name>
    <dbReference type="NCBI Taxonomy" id="2735436"/>
    <lineage>
        <taxon>Bacteria</taxon>
        <taxon>Bacillati</taxon>
        <taxon>Mycoplasmatota</taxon>
        <taxon>Mollicutes</taxon>
        <taxon>Acholeplasmatales</taxon>
        <taxon>Acholeplasmataceae</taxon>
        <taxon>Mariniplasma</taxon>
    </lineage>
</organism>
<dbReference type="KEGG" id="manr:MPAN_003770"/>
<dbReference type="InterPro" id="IPR018334">
    <property type="entry name" value="ArsR_HTH"/>
</dbReference>
<reference evidence="4" key="1">
    <citation type="submission" date="2021-01" db="EMBL/GenBank/DDBJ databases">
        <title>Draft genome sequence of Acholeplasmataceae bacterium strain Mahy22.</title>
        <authorList>
            <person name="Watanabe M."/>
            <person name="Kojima H."/>
            <person name="Fukui M."/>
        </authorList>
    </citation>
    <scope>NUCLEOTIDE SEQUENCE</scope>
    <source>
        <strain evidence="4">Mahy22</strain>
    </source>
</reference>
<dbReference type="Pfam" id="PF01022">
    <property type="entry name" value="HTH_5"/>
    <property type="match status" value="1"/>
</dbReference>
<keyword evidence="2" id="KW-0238">DNA-binding</keyword>
<dbReference type="InterPro" id="IPR036388">
    <property type="entry name" value="WH-like_DNA-bd_sf"/>
</dbReference>
<keyword evidence="3" id="KW-0804">Transcription</keyword>
<dbReference type="NCBIfam" id="NF033788">
    <property type="entry name" value="HTH_metalloreg"/>
    <property type="match status" value="1"/>
</dbReference>
<dbReference type="Gene3D" id="1.10.10.10">
    <property type="entry name" value="Winged helix-like DNA-binding domain superfamily/Winged helix DNA-binding domain"/>
    <property type="match status" value="1"/>
</dbReference>
<evidence type="ECO:0000313" key="4">
    <source>
        <dbReference type="EMBL" id="BCR35484.1"/>
    </source>
</evidence>
<dbReference type="EMBL" id="AP024412">
    <property type="protein sequence ID" value="BCR35484.1"/>
    <property type="molecule type" value="Genomic_DNA"/>
</dbReference>
<dbReference type="PRINTS" id="PR00778">
    <property type="entry name" value="HTHARSR"/>
</dbReference>
<dbReference type="PANTHER" id="PTHR43132">
    <property type="entry name" value="ARSENICAL RESISTANCE OPERON REPRESSOR ARSR-RELATED"/>
    <property type="match status" value="1"/>
</dbReference>
<keyword evidence="1" id="KW-0805">Transcription regulation</keyword>
<evidence type="ECO:0000256" key="2">
    <source>
        <dbReference type="ARBA" id="ARBA00023125"/>
    </source>
</evidence>
<dbReference type="InterPro" id="IPR001845">
    <property type="entry name" value="HTH_ArsR_DNA-bd_dom"/>
</dbReference>
<keyword evidence="5" id="KW-1185">Reference proteome</keyword>
<dbReference type="RefSeq" id="WP_176240026.1">
    <property type="nucleotide sequence ID" value="NZ_AP024412.1"/>
</dbReference>
<proteinExistence type="predicted"/>
<evidence type="ECO:0000256" key="1">
    <source>
        <dbReference type="ARBA" id="ARBA00023015"/>
    </source>
</evidence>
<sequence length="123" mass="14370">MISYKCETLCIHQDKVKEVQENLIQSNDIEKVSKLFKAISDPTRIKILYALQFNELCVCDISVILNMSQSSISHQLKTLKDVDLVRTRKNGKTRFYRLADEHIHKLFAQVIDHVNEDNHEKDI</sequence>
<dbReference type="PROSITE" id="PS00846">
    <property type="entry name" value="HTH_ARSR_1"/>
    <property type="match status" value="1"/>
</dbReference>